<dbReference type="FunFam" id="3.40.605.10:FF:000007">
    <property type="entry name" value="NAD/NADP-dependent betaine aldehyde dehydrogenase"/>
    <property type="match status" value="1"/>
</dbReference>
<dbReference type="Gene3D" id="3.40.309.10">
    <property type="entry name" value="Aldehyde Dehydrogenase, Chain A, domain 2"/>
    <property type="match status" value="1"/>
</dbReference>
<evidence type="ECO:0000256" key="4">
    <source>
        <dbReference type="RuleBase" id="RU003345"/>
    </source>
</evidence>
<evidence type="ECO:0000256" key="2">
    <source>
        <dbReference type="ARBA" id="ARBA00023002"/>
    </source>
</evidence>
<evidence type="ECO:0000313" key="6">
    <source>
        <dbReference type="EMBL" id="TWE13101.1"/>
    </source>
</evidence>
<dbReference type="NCBIfam" id="NF010000">
    <property type="entry name" value="PRK13473.1"/>
    <property type="match status" value="1"/>
</dbReference>
<dbReference type="InterPro" id="IPR016163">
    <property type="entry name" value="Ald_DH_C"/>
</dbReference>
<name>A0A561EBX0_9MICO</name>
<feature type="active site" evidence="3">
    <location>
        <position position="251"/>
    </location>
</feature>
<dbReference type="PROSITE" id="PS00070">
    <property type="entry name" value="ALDEHYDE_DEHYDR_CYS"/>
    <property type="match status" value="1"/>
</dbReference>
<gene>
    <name evidence="6" type="ORF">BKA23_1930</name>
</gene>
<keyword evidence="2 4" id="KW-0560">Oxidoreductase</keyword>
<dbReference type="OrthoDB" id="3954161at2"/>
<feature type="domain" description="Aldehyde dehydrogenase" evidence="5">
    <location>
        <begin position="20"/>
        <end position="476"/>
    </location>
</feature>
<dbReference type="SUPFAM" id="SSF53720">
    <property type="entry name" value="ALDH-like"/>
    <property type="match status" value="1"/>
</dbReference>
<dbReference type="GO" id="GO:0016620">
    <property type="term" value="F:oxidoreductase activity, acting on the aldehyde or oxo group of donors, NAD or NADP as acceptor"/>
    <property type="evidence" value="ECO:0007669"/>
    <property type="project" value="InterPro"/>
</dbReference>
<dbReference type="InterPro" id="IPR015590">
    <property type="entry name" value="Aldehyde_DH_dom"/>
</dbReference>
<dbReference type="Proteomes" id="UP000318297">
    <property type="component" value="Unassembled WGS sequence"/>
</dbReference>
<dbReference type="EMBL" id="VIVQ01000001">
    <property type="protein sequence ID" value="TWE13101.1"/>
    <property type="molecule type" value="Genomic_DNA"/>
</dbReference>
<dbReference type="PANTHER" id="PTHR11699">
    <property type="entry name" value="ALDEHYDE DEHYDROGENASE-RELATED"/>
    <property type="match status" value="1"/>
</dbReference>
<evidence type="ECO:0000259" key="5">
    <source>
        <dbReference type="Pfam" id="PF00171"/>
    </source>
</evidence>
<dbReference type="CDD" id="cd07092">
    <property type="entry name" value="ALDH_ABALDH-YdcW"/>
    <property type="match status" value="1"/>
</dbReference>
<comment type="similarity">
    <text evidence="1 4">Belongs to the aldehyde dehydrogenase family.</text>
</comment>
<evidence type="ECO:0000313" key="7">
    <source>
        <dbReference type="Proteomes" id="UP000318297"/>
    </source>
</evidence>
<dbReference type="PROSITE" id="PS00687">
    <property type="entry name" value="ALDEHYDE_DEHYDR_GLU"/>
    <property type="match status" value="1"/>
</dbReference>
<proteinExistence type="inferred from homology"/>
<dbReference type="InterPro" id="IPR016161">
    <property type="entry name" value="Ald_DH/histidinol_DH"/>
</dbReference>
<dbReference type="InterPro" id="IPR029510">
    <property type="entry name" value="Ald_DH_CS_GLU"/>
</dbReference>
<dbReference type="InterPro" id="IPR016162">
    <property type="entry name" value="Ald_DH_N"/>
</dbReference>
<accession>A0A561EBX0</accession>
<dbReference type="FunFam" id="3.40.309.10:FF:000012">
    <property type="entry name" value="Betaine aldehyde dehydrogenase"/>
    <property type="match status" value="1"/>
</dbReference>
<evidence type="ECO:0000256" key="1">
    <source>
        <dbReference type="ARBA" id="ARBA00009986"/>
    </source>
</evidence>
<sequence length="482" mass="51564">MTDSPRLLRNFVNGGYAAAETDATTDIIDPTTAKVVAKAPVSTAKDVDDAYASAAKAFEEWGQTTPSERQQALLKFADAIEKRGDEFVKLEAQNTGKPFALTTSEEIPPMVDQLRFFAGAARVLEGIASTEYLAGHTSWIRREPIGVVGQVTPWNYPMMMAMWKIAPALAAGNTIVLKPSDTTPETTLLLAEVASEFLPAGAFNVVTGDRETGRLVVEHDVPQLVAITGSVRAGIQVAESAARGLKRVHLELGGKAPVIVFDDADIEAAVEGIAVAGYFNAGQDCTAATRVLVAPGIHDDFVAALAEYAKNDAKVGMPDDEDALLGPVNNANQLAHVTGMLERLPDHATISAGGSRIAALGDGYFLQPTVVSGLTQNDEISQNEVFGPVITVQKFEDEKTAISYANGVQYGLASSVWTRDLGRAMRVSKALDFGCVWINTHIPLVAEMPHGGFKHSGYGKDLSRYGFEDYTRIKHVMANIDS</sequence>
<reference evidence="6 7" key="1">
    <citation type="submission" date="2019-06" db="EMBL/GenBank/DDBJ databases">
        <title>Sequencing the genomes of 1000 actinobacteria strains.</title>
        <authorList>
            <person name="Klenk H.-P."/>
        </authorList>
    </citation>
    <scope>NUCLEOTIDE SEQUENCE [LARGE SCALE GENOMIC DNA]</scope>
    <source>
        <strain evidence="6 7">DSM 19560</strain>
    </source>
</reference>
<comment type="caution">
    <text evidence="6">The sequence shown here is derived from an EMBL/GenBank/DDBJ whole genome shotgun (WGS) entry which is preliminary data.</text>
</comment>
<dbReference type="RefSeq" id="WP_145227515.1">
    <property type="nucleotide sequence ID" value="NZ_VIVQ01000001.1"/>
</dbReference>
<organism evidence="6 7">
    <name type="scientific">Rudaeicoccus suwonensis</name>
    <dbReference type="NCBI Taxonomy" id="657409"/>
    <lineage>
        <taxon>Bacteria</taxon>
        <taxon>Bacillati</taxon>
        <taxon>Actinomycetota</taxon>
        <taxon>Actinomycetes</taxon>
        <taxon>Micrococcales</taxon>
        <taxon>Dermacoccaceae</taxon>
        <taxon>Rudaeicoccus</taxon>
    </lineage>
</organism>
<dbReference type="Pfam" id="PF00171">
    <property type="entry name" value="Aldedh"/>
    <property type="match status" value="1"/>
</dbReference>
<protein>
    <submittedName>
        <fullName evidence="6">Betaine-aldehyde dehydrogenase</fullName>
    </submittedName>
</protein>
<dbReference type="InterPro" id="IPR015657">
    <property type="entry name" value="Aminobutyraldehyde_DH"/>
</dbReference>
<dbReference type="AlphaFoldDB" id="A0A561EBX0"/>
<dbReference type="Gene3D" id="3.40.605.10">
    <property type="entry name" value="Aldehyde Dehydrogenase, Chain A, domain 1"/>
    <property type="match status" value="1"/>
</dbReference>
<dbReference type="InterPro" id="IPR016160">
    <property type="entry name" value="Ald_DH_CS_CYS"/>
</dbReference>
<keyword evidence="7" id="KW-1185">Reference proteome</keyword>
<evidence type="ECO:0000256" key="3">
    <source>
        <dbReference type="PROSITE-ProRule" id="PRU10007"/>
    </source>
</evidence>